<dbReference type="AlphaFoldDB" id="A0AAV7JZP7"/>
<sequence length="119" mass="13732">MTSWEVMREGKTTEKKGESGRTAQKLPVLKRRRLKQVANNKKGVSHRKLAAKFNVSRSYVGKVLRSQNVKYFLRQKCPVQLQNNNTTDKVPQVHESETLSAKFRCSDHFGRRVVFPSQT</sequence>
<protein>
    <recommendedName>
        <fullName evidence="4">HTH psq-type domain-containing protein</fullName>
    </recommendedName>
</protein>
<evidence type="ECO:0000256" key="1">
    <source>
        <dbReference type="SAM" id="MobiDB-lite"/>
    </source>
</evidence>
<accession>A0AAV7JZP7</accession>
<keyword evidence="3" id="KW-1185">Reference proteome</keyword>
<feature type="region of interest" description="Disordered" evidence="1">
    <location>
        <begin position="1"/>
        <end position="27"/>
    </location>
</feature>
<reference evidence="2 3" key="1">
    <citation type="journal article" date="2023" name="BMC Biol.">
        <title>The compact genome of the sponge Oopsacas minuta (Hexactinellida) is lacking key metazoan core genes.</title>
        <authorList>
            <person name="Santini S."/>
            <person name="Schenkelaars Q."/>
            <person name="Jourda C."/>
            <person name="Duchesne M."/>
            <person name="Belahbib H."/>
            <person name="Rocher C."/>
            <person name="Selva M."/>
            <person name="Riesgo A."/>
            <person name="Vervoort M."/>
            <person name="Leys S.P."/>
            <person name="Kodjabachian L."/>
            <person name="Le Bivic A."/>
            <person name="Borchiellini C."/>
            <person name="Claverie J.M."/>
            <person name="Renard E."/>
        </authorList>
    </citation>
    <scope>NUCLEOTIDE SEQUENCE [LARGE SCALE GENOMIC DNA]</scope>
    <source>
        <strain evidence="2">SPO-2</strain>
    </source>
</reference>
<evidence type="ECO:0000313" key="3">
    <source>
        <dbReference type="Proteomes" id="UP001165289"/>
    </source>
</evidence>
<feature type="compositionally biased region" description="Basic and acidic residues" evidence="1">
    <location>
        <begin position="1"/>
        <end position="19"/>
    </location>
</feature>
<evidence type="ECO:0008006" key="4">
    <source>
        <dbReference type="Google" id="ProtNLM"/>
    </source>
</evidence>
<organism evidence="2 3">
    <name type="scientific">Oopsacas minuta</name>
    <dbReference type="NCBI Taxonomy" id="111878"/>
    <lineage>
        <taxon>Eukaryota</taxon>
        <taxon>Metazoa</taxon>
        <taxon>Porifera</taxon>
        <taxon>Hexactinellida</taxon>
        <taxon>Hexasterophora</taxon>
        <taxon>Lyssacinosida</taxon>
        <taxon>Leucopsacidae</taxon>
        <taxon>Oopsacas</taxon>
    </lineage>
</organism>
<comment type="caution">
    <text evidence="2">The sequence shown here is derived from an EMBL/GenBank/DDBJ whole genome shotgun (WGS) entry which is preliminary data.</text>
</comment>
<name>A0AAV7JZP7_9METZ</name>
<gene>
    <name evidence="2" type="ORF">LOD99_830</name>
</gene>
<dbReference type="EMBL" id="JAKMXF010000222">
    <property type="protein sequence ID" value="KAI6654434.1"/>
    <property type="molecule type" value="Genomic_DNA"/>
</dbReference>
<dbReference type="Proteomes" id="UP001165289">
    <property type="component" value="Unassembled WGS sequence"/>
</dbReference>
<proteinExistence type="predicted"/>
<evidence type="ECO:0000313" key="2">
    <source>
        <dbReference type="EMBL" id="KAI6654434.1"/>
    </source>
</evidence>